<gene>
    <name evidence="1" type="ORF">QQX98_006655</name>
</gene>
<keyword evidence="2" id="KW-1185">Reference proteome</keyword>
<dbReference type="EMBL" id="JAZAVJ010000102">
    <property type="protein sequence ID" value="KAK7414469.1"/>
    <property type="molecule type" value="Genomic_DNA"/>
</dbReference>
<protein>
    <submittedName>
        <fullName evidence="1">Uncharacterized protein</fullName>
    </submittedName>
</protein>
<dbReference type="Proteomes" id="UP001498476">
    <property type="component" value="Unassembled WGS sequence"/>
</dbReference>
<organism evidence="1 2">
    <name type="scientific">Neonectria punicea</name>
    <dbReference type="NCBI Taxonomy" id="979145"/>
    <lineage>
        <taxon>Eukaryota</taxon>
        <taxon>Fungi</taxon>
        <taxon>Dikarya</taxon>
        <taxon>Ascomycota</taxon>
        <taxon>Pezizomycotina</taxon>
        <taxon>Sordariomycetes</taxon>
        <taxon>Hypocreomycetidae</taxon>
        <taxon>Hypocreales</taxon>
        <taxon>Nectriaceae</taxon>
        <taxon>Neonectria</taxon>
    </lineage>
</organism>
<evidence type="ECO:0000313" key="1">
    <source>
        <dbReference type="EMBL" id="KAK7414469.1"/>
    </source>
</evidence>
<sequence>MNPARNAVWPTNMGPGIQTLLMVECPLHGRFSYSIERDAQRFIFNCQLFNLFLGLFYENISYNWIEIVAATTPVSGKSTFSGDSF</sequence>
<name>A0ABR1H0R3_9HYPO</name>
<proteinExistence type="predicted"/>
<reference evidence="1 2" key="1">
    <citation type="journal article" date="2025" name="Microbiol. Resour. Announc.">
        <title>Draft genome sequences for Neonectria magnoliae and Neonectria punicea, canker pathogens of Liriodendron tulipifera and Acer saccharum in West Virginia.</title>
        <authorList>
            <person name="Petronek H.M."/>
            <person name="Kasson M.T."/>
            <person name="Metheny A.M."/>
            <person name="Stauder C.M."/>
            <person name="Lovett B."/>
            <person name="Lynch S.C."/>
            <person name="Garnas J.R."/>
            <person name="Kasson L.R."/>
            <person name="Stajich J.E."/>
        </authorList>
    </citation>
    <scope>NUCLEOTIDE SEQUENCE [LARGE SCALE GENOMIC DNA]</scope>
    <source>
        <strain evidence="1 2">NRRL 64653</strain>
    </source>
</reference>
<accession>A0ABR1H0R3</accession>
<evidence type="ECO:0000313" key="2">
    <source>
        <dbReference type="Proteomes" id="UP001498476"/>
    </source>
</evidence>
<comment type="caution">
    <text evidence="1">The sequence shown here is derived from an EMBL/GenBank/DDBJ whole genome shotgun (WGS) entry which is preliminary data.</text>
</comment>